<keyword evidence="2" id="KW-1185">Reference proteome</keyword>
<dbReference type="RefSeq" id="WP_166106758.1">
    <property type="nucleotide sequence ID" value="NZ_JAADJT010000010.1"/>
</dbReference>
<dbReference type="Proteomes" id="UP000666369">
    <property type="component" value="Unassembled WGS sequence"/>
</dbReference>
<dbReference type="InterPro" id="IPR010982">
    <property type="entry name" value="Lambda_DNA-bd_dom_sf"/>
</dbReference>
<reference evidence="2" key="1">
    <citation type="submission" date="2023-07" db="EMBL/GenBank/DDBJ databases">
        <title>Duganella aceri sp. nov., isolated from tree sap.</title>
        <authorList>
            <person name="Kim I.S."/>
        </authorList>
    </citation>
    <scope>NUCLEOTIDE SEQUENCE [LARGE SCALE GENOMIC DNA]</scope>
    <source>
        <strain evidence="2">SAP-35</strain>
    </source>
</reference>
<dbReference type="SUPFAM" id="SSF47413">
    <property type="entry name" value="lambda repressor-like DNA-binding domains"/>
    <property type="match status" value="1"/>
</dbReference>
<name>A0ABX0FR67_9BURK</name>
<sequence>MNTQVSSDTTYEPNGLLDSLKTILGLKNDAELSRALEVAPPMISKIRHRRLPISGALLIRIHEVSDLSVSDLQGMMGDRRAKYRFSSSKGKPKV</sequence>
<protein>
    <submittedName>
        <fullName evidence="1">Bacteriophage CI repressor</fullName>
    </submittedName>
</protein>
<comment type="caution">
    <text evidence="1">The sequence shown here is derived from an EMBL/GenBank/DDBJ whole genome shotgun (WGS) entry which is preliminary data.</text>
</comment>
<evidence type="ECO:0000313" key="2">
    <source>
        <dbReference type="Proteomes" id="UP000666369"/>
    </source>
</evidence>
<dbReference type="EMBL" id="JAADJT010000010">
    <property type="protein sequence ID" value="NGZ86927.1"/>
    <property type="molecule type" value="Genomic_DNA"/>
</dbReference>
<proteinExistence type="predicted"/>
<evidence type="ECO:0000313" key="1">
    <source>
        <dbReference type="EMBL" id="NGZ86927.1"/>
    </source>
</evidence>
<organism evidence="1 2">
    <name type="scientific">Duganella aceris</name>
    <dbReference type="NCBI Taxonomy" id="2703883"/>
    <lineage>
        <taxon>Bacteria</taxon>
        <taxon>Pseudomonadati</taxon>
        <taxon>Pseudomonadota</taxon>
        <taxon>Betaproteobacteria</taxon>
        <taxon>Burkholderiales</taxon>
        <taxon>Oxalobacteraceae</taxon>
        <taxon>Telluria group</taxon>
        <taxon>Duganella</taxon>
    </lineage>
</organism>
<gene>
    <name evidence="1" type="ORF">GW587_22005</name>
</gene>
<accession>A0ABX0FR67</accession>